<gene>
    <name evidence="1" type="ORF">SAMN04488523_105320</name>
</gene>
<organism evidence="1 2">
    <name type="scientific">Sulfitobacter brevis</name>
    <dbReference type="NCBI Taxonomy" id="74348"/>
    <lineage>
        <taxon>Bacteria</taxon>
        <taxon>Pseudomonadati</taxon>
        <taxon>Pseudomonadota</taxon>
        <taxon>Alphaproteobacteria</taxon>
        <taxon>Rhodobacterales</taxon>
        <taxon>Roseobacteraceae</taxon>
        <taxon>Sulfitobacter</taxon>
    </lineage>
</organism>
<name>A0A1I1YN10_9RHOB</name>
<dbReference type="Proteomes" id="UP000198977">
    <property type="component" value="Unassembled WGS sequence"/>
</dbReference>
<evidence type="ECO:0000313" key="1">
    <source>
        <dbReference type="EMBL" id="SFE20911.1"/>
    </source>
</evidence>
<sequence length="130" mass="13657">MDNPRPLLGCLVLIVEDEPIISLDVAMTLETAGAEVLGPCYSAKSALDALDAVVKGRALHGAVIDVNLGGHTSEAVAKKLKKLSVPFVFHTGNIPVNGQVINGIDAPIVRKPSYPDELLQCVVGCVCQRS</sequence>
<dbReference type="SUPFAM" id="SSF52172">
    <property type="entry name" value="CheY-like"/>
    <property type="match status" value="1"/>
</dbReference>
<dbReference type="RefSeq" id="WP_093923552.1">
    <property type="nucleotide sequence ID" value="NZ_FOMW01000005.1"/>
</dbReference>
<dbReference type="AlphaFoldDB" id="A0A1I1YN10"/>
<dbReference type="OrthoDB" id="582170at2"/>
<evidence type="ECO:0000313" key="2">
    <source>
        <dbReference type="Proteomes" id="UP000198977"/>
    </source>
</evidence>
<dbReference type="STRING" id="74348.SAMN04488523_105320"/>
<dbReference type="InterPro" id="IPR011006">
    <property type="entry name" value="CheY-like_superfamily"/>
</dbReference>
<keyword evidence="2" id="KW-1185">Reference proteome</keyword>
<dbReference type="EMBL" id="FOMW01000005">
    <property type="protein sequence ID" value="SFE20911.1"/>
    <property type="molecule type" value="Genomic_DNA"/>
</dbReference>
<reference evidence="2" key="1">
    <citation type="submission" date="2016-10" db="EMBL/GenBank/DDBJ databases">
        <authorList>
            <person name="Varghese N."/>
            <person name="Submissions S."/>
        </authorList>
    </citation>
    <scope>NUCLEOTIDE SEQUENCE [LARGE SCALE GENOMIC DNA]</scope>
    <source>
        <strain evidence="2">DSM 11443</strain>
    </source>
</reference>
<proteinExistence type="predicted"/>
<protein>
    <submittedName>
        <fullName evidence="1">CheY chemotaxis protein or a CheY-like REC (Receiver) domain</fullName>
    </submittedName>
</protein>
<accession>A0A1I1YN10</accession>
<dbReference type="Gene3D" id="3.40.50.2300">
    <property type="match status" value="1"/>
</dbReference>